<evidence type="ECO:0000313" key="2">
    <source>
        <dbReference type="Proteomes" id="UP000828251"/>
    </source>
</evidence>
<organism evidence="1 2">
    <name type="scientific">Gossypium stocksii</name>
    <dbReference type="NCBI Taxonomy" id="47602"/>
    <lineage>
        <taxon>Eukaryota</taxon>
        <taxon>Viridiplantae</taxon>
        <taxon>Streptophyta</taxon>
        <taxon>Embryophyta</taxon>
        <taxon>Tracheophyta</taxon>
        <taxon>Spermatophyta</taxon>
        <taxon>Magnoliopsida</taxon>
        <taxon>eudicotyledons</taxon>
        <taxon>Gunneridae</taxon>
        <taxon>Pentapetalae</taxon>
        <taxon>rosids</taxon>
        <taxon>malvids</taxon>
        <taxon>Malvales</taxon>
        <taxon>Malvaceae</taxon>
        <taxon>Malvoideae</taxon>
        <taxon>Gossypium</taxon>
    </lineage>
</organism>
<reference evidence="1 2" key="1">
    <citation type="journal article" date="2021" name="Plant Biotechnol. J.">
        <title>Multi-omics assisted identification of the key and species-specific regulatory components of drought-tolerant mechanisms in Gossypium stocksii.</title>
        <authorList>
            <person name="Yu D."/>
            <person name="Ke L."/>
            <person name="Zhang D."/>
            <person name="Wu Y."/>
            <person name="Sun Y."/>
            <person name="Mei J."/>
            <person name="Sun J."/>
            <person name="Sun Y."/>
        </authorList>
    </citation>
    <scope>NUCLEOTIDE SEQUENCE [LARGE SCALE GENOMIC DNA]</scope>
    <source>
        <strain evidence="2">cv. E1</strain>
        <tissue evidence="1">Leaf</tissue>
    </source>
</reference>
<protein>
    <submittedName>
        <fullName evidence="1">Uncharacterized protein</fullName>
    </submittedName>
</protein>
<name>A0A9D3ZIX9_9ROSI</name>
<evidence type="ECO:0000313" key="1">
    <source>
        <dbReference type="EMBL" id="KAH1038819.1"/>
    </source>
</evidence>
<feature type="non-terminal residue" evidence="1">
    <location>
        <position position="58"/>
    </location>
</feature>
<dbReference type="EMBL" id="JAIQCV010000012">
    <property type="protein sequence ID" value="KAH1038819.1"/>
    <property type="molecule type" value="Genomic_DNA"/>
</dbReference>
<dbReference type="AlphaFoldDB" id="A0A9D3ZIX9"/>
<proteinExistence type="predicted"/>
<dbReference type="Proteomes" id="UP000828251">
    <property type="component" value="Unassembled WGS sequence"/>
</dbReference>
<sequence length="58" mass="6492">MGALDLCISDKFVGKIGFHVSKSTKTIKTVNSEEVSTVRVAHKVEPQINEWKGKEDFE</sequence>
<keyword evidence="2" id="KW-1185">Reference proteome</keyword>
<accession>A0A9D3ZIX9</accession>
<comment type="caution">
    <text evidence="1">The sequence shown here is derived from an EMBL/GenBank/DDBJ whole genome shotgun (WGS) entry which is preliminary data.</text>
</comment>
<gene>
    <name evidence="1" type="ORF">J1N35_040562</name>
</gene>